<organism evidence="4">
    <name type="scientific">Nippostrongylus brasiliensis</name>
    <name type="common">Rat hookworm</name>
    <dbReference type="NCBI Taxonomy" id="27835"/>
    <lineage>
        <taxon>Eukaryota</taxon>
        <taxon>Metazoa</taxon>
        <taxon>Ecdysozoa</taxon>
        <taxon>Nematoda</taxon>
        <taxon>Chromadorea</taxon>
        <taxon>Rhabditida</taxon>
        <taxon>Rhabditina</taxon>
        <taxon>Rhabditomorpha</taxon>
        <taxon>Strongyloidea</taxon>
        <taxon>Heligmosomidae</taxon>
        <taxon>Nippostrongylus</taxon>
    </lineage>
</organism>
<accession>A0A0N4XXT6</accession>
<evidence type="ECO:0000313" key="2">
    <source>
        <dbReference type="EMBL" id="VDL71422.1"/>
    </source>
</evidence>
<evidence type="ECO:0000313" key="4">
    <source>
        <dbReference type="WBParaSite" id="NBR_0000783201-mRNA-1"/>
    </source>
</evidence>
<name>A0A0N4XXT6_NIPBR</name>
<sequence>MTSFLERQSQETSVTCWTVRHITSTDKKQNNQDNSSDNNDNQQDVQNSIEYGWNHNFKLLGDTAPIAAVFFQAEIGDDTDDSAR</sequence>
<dbReference type="Proteomes" id="UP000271162">
    <property type="component" value="Unassembled WGS sequence"/>
</dbReference>
<protein>
    <submittedName>
        <fullName evidence="4">MATH domain-containing protein</fullName>
    </submittedName>
</protein>
<dbReference type="AlphaFoldDB" id="A0A0N4XXT6"/>
<evidence type="ECO:0000313" key="3">
    <source>
        <dbReference type="Proteomes" id="UP000271162"/>
    </source>
</evidence>
<keyword evidence="3" id="KW-1185">Reference proteome</keyword>
<feature type="region of interest" description="Disordered" evidence="1">
    <location>
        <begin position="24"/>
        <end position="47"/>
    </location>
</feature>
<dbReference type="EMBL" id="UYSL01019931">
    <property type="protein sequence ID" value="VDL71422.1"/>
    <property type="molecule type" value="Genomic_DNA"/>
</dbReference>
<dbReference type="WBParaSite" id="NBR_0000783201-mRNA-1">
    <property type="protein sequence ID" value="NBR_0000783201-mRNA-1"/>
    <property type="gene ID" value="NBR_0000783201"/>
</dbReference>
<gene>
    <name evidence="2" type="ORF">NBR_LOCUS7833</name>
</gene>
<reference evidence="4" key="1">
    <citation type="submission" date="2017-02" db="UniProtKB">
        <authorList>
            <consortium name="WormBaseParasite"/>
        </authorList>
    </citation>
    <scope>IDENTIFICATION</scope>
</reference>
<evidence type="ECO:0000256" key="1">
    <source>
        <dbReference type="SAM" id="MobiDB-lite"/>
    </source>
</evidence>
<reference evidence="2 3" key="2">
    <citation type="submission" date="2018-11" db="EMBL/GenBank/DDBJ databases">
        <authorList>
            <consortium name="Pathogen Informatics"/>
        </authorList>
    </citation>
    <scope>NUCLEOTIDE SEQUENCE [LARGE SCALE GENOMIC DNA]</scope>
</reference>
<proteinExistence type="predicted"/>
<feature type="compositionally biased region" description="Low complexity" evidence="1">
    <location>
        <begin position="31"/>
        <end position="47"/>
    </location>
</feature>